<feature type="region of interest" description="Disordered" evidence="1">
    <location>
        <begin position="66"/>
        <end position="96"/>
    </location>
</feature>
<protein>
    <submittedName>
        <fullName evidence="2">DUF3006 domain-containing protein</fullName>
    </submittedName>
</protein>
<evidence type="ECO:0000256" key="1">
    <source>
        <dbReference type="SAM" id="MobiDB-lite"/>
    </source>
</evidence>
<organism evidence="2 3">
    <name type="scientific">Halopenitus salinus</name>
    <dbReference type="NCBI Taxonomy" id="1198295"/>
    <lineage>
        <taxon>Archaea</taxon>
        <taxon>Methanobacteriati</taxon>
        <taxon>Methanobacteriota</taxon>
        <taxon>Stenosarchaea group</taxon>
        <taxon>Halobacteria</taxon>
        <taxon>Halobacteriales</taxon>
        <taxon>Haloferacaceae</taxon>
        <taxon>Halopenitus</taxon>
    </lineage>
</organism>
<sequence length="96" mass="10623">MIEDGTYIAVVDRFEDDTAVLLLEQDGDTVDELLLPKTQLPEGGTHVDAVVTVTIADGTVNDITYEPDETAARSTRAQRRFDDLSERPPSREDESD</sequence>
<name>A0ABD5UTT6_9EURY</name>
<keyword evidence="3" id="KW-1185">Reference proteome</keyword>
<gene>
    <name evidence="2" type="ORF">ACFQE9_02695</name>
</gene>
<proteinExistence type="predicted"/>
<dbReference type="InterPro" id="IPR021377">
    <property type="entry name" value="DUF3006"/>
</dbReference>
<evidence type="ECO:0000313" key="2">
    <source>
        <dbReference type="EMBL" id="MFC6891531.1"/>
    </source>
</evidence>
<accession>A0ABD5UTT6</accession>
<feature type="compositionally biased region" description="Basic and acidic residues" evidence="1">
    <location>
        <begin position="79"/>
        <end position="96"/>
    </location>
</feature>
<comment type="caution">
    <text evidence="2">The sequence shown here is derived from an EMBL/GenBank/DDBJ whole genome shotgun (WGS) entry which is preliminary data.</text>
</comment>
<dbReference type="EMBL" id="JBHSXL010000002">
    <property type="protein sequence ID" value="MFC6891531.1"/>
    <property type="molecule type" value="Genomic_DNA"/>
</dbReference>
<dbReference type="RefSeq" id="WP_379739891.1">
    <property type="nucleotide sequence ID" value="NZ_JBHSVN010000002.1"/>
</dbReference>
<dbReference type="AlphaFoldDB" id="A0ABD5UTT6"/>
<reference evidence="2 3" key="1">
    <citation type="journal article" date="2019" name="Int. J. Syst. Evol. Microbiol.">
        <title>The Global Catalogue of Microorganisms (GCM) 10K type strain sequencing project: providing services to taxonomists for standard genome sequencing and annotation.</title>
        <authorList>
            <consortium name="The Broad Institute Genomics Platform"/>
            <consortium name="The Broad Institute Genome Sequencing Center for Infectious Disease"/>
            <person name="Wu L."/>
            <person name="Ma J."/>
        </authorList>
    </citation>
    <scope>NUCLEOTIDE SEQUENCE [LARGE SCALE GENOMIC DNA]</scope>
    <source>
        <strain evidence="2 3">SKJ47</strain>
    </source>
</reference>
<dbReference type="Proteomes" id="UP001596296">
    <property type="component" value="Unassembled WGS sequence"/>
</dbReference>
<evidence type="ECO:0000313" key="3">
    <source>
        <dbReference type="Proteomes" id="UP001596296"/>
    </source>
</evidence>
<dbReference type="Pfam" id="PF11213">
    <property type="entry name" value="DUF3006"/>
    <property type="match status" value="1"/>
</dbReference>